<organism evidence="2 3">
    <name type="scientific">Helianthus annuus</name>
    <name type="common">Common sunflower</name>
    <dbReference type="NCBI Taxonomy" id="4232"/>
    <lineage>
        <taxon>Eukaryota</taxon>
        <taxon>Viridiplantae</taxon>
        <taxon>Streptophyta</taxon>
        <taxon>Embryophyta</taxon>
        <taxon>Tracheophyta</taxon>
        <taxon>Spermatophyta</taxon>
        <taxon>Magnoliopsida</taxon>
        <taxon>eudicotyledons</taxon>
        <taxon>Gunneridae</taxon>
        <taxon>Pentapetalae</taxon>
        <taxon>asterids</taxon>
        <taxon>campanulids</taxon>
        <taxon>Asterales</taxon>
        <taxon>Asteraceae</taxon>
        <taxon>Asteroideae</taxon>
        <taxon>Heliantheae alliance</taxon>
        <taxon>Heliantheae</taxon>
        <taxon>Helianthus</taxon>
    </lineage>
</organism>
<reference evidence="2" key="2">
    <citation type="submission" date="2020-06" db="EMBL/GenBank/DDBJ databases">
        <title>Helianthus annuus Genome sequencing and assembly Release 2.</title>
        <authorList>
            <person name="Gouzy J."/>
            <person name="Langlade N."/>
            <person name="Munos S."/>
        </authorList>
    </citation>
    <scope>NUCLEOTIDE SEQUENCE</scope>
    <source>
        <tissue evidence="2">Leaves</tissue>
    </source>
</reference>
<feature type="region of interest" description="Disordered" evidence="1">
    <location>
        <begin position="50"/>
        <end position="69"/>
    </location>
</feature>
<comment type="caution">
    <text evidence="2">The sequence shown here is derived from an EMBL/GenBank/DDBJ whole genome shotgun (WGS) entry which is preliminary data.</text>
</comment>
<feature type="region of interest" description="Disordered" evidence="1">
    <location>
        <begin position="1"/>
        <end position="26"/>
    </location>
</feature>
<name>A0A9K3J5I9_HELAN</name>
<evidence type="ECO:0000256" key="1">
    <source>
        <dbReference type="SAM" id="MobiDB-lite"/>
    </source>
</evidence>
<dbReference type="AlphaFoldDB" id="A0A9K3J5I9"/>
<dbReference type="Gramene" id="mRNA:HanXRQr2_Chr04g0155441">
    <property type="protein sequence ID" value="mRNA:HanXRQr2_Chr04g0155441"/>
    <property type="gene ID" value="HanXRQr2_Chr04g0155441"/>
</dbReference>
<dbReference type="EMBL" id="MNCJ02000319">
    <property type="protein sequence ID" value="KAF5809291.1"/>
    <property type="molecule type" value="Genomic_DNA"/>
</dbReference>
<keyword evidence="3" id="KW-1185">Reference proteome</keyword>
<sequence>MGRKPSLSRFAPPSCVGPHEKEQTPPALTEDFLDGLLENESFLERLSKFMNSKKASKNGNEDNMDEDQE</sequence>
<protein>
    <submittedName>
        <fullName evidence="2">Uncharacterized protein</fullName>
    </submittedName>
</protein>
<reference evidence="2" key="1">
    <citation type="journal article" date="2017" name="Nature">
        <title>The sunflower genome provides insights into oil metabolism, flowering and Asterid evolution.</title>
        <authorList>
            <person name="Badouin H."/>
            <person name="Gouzy J."/>
            <person name="Grassa C.J."/>
            <person name="Murat F."/>
            <person name="Staton S.E."/>
            <person name="Cottret L."/>
            <person name="Lelandais-Briere C."/>
            <person name="Owens G.L."/>
            <person name="Carrere S."/>
            <person name="Mayjonade B."/>
            <person name="Legrand L."/>
            <person name="Gill N."/>
            <person name="Kane N.C."/>
            <person name="Bowers J.E."/>
            <person name="Hubner S."/>
            <person name="Bellec A."/>
            <person name="Berard A."/>
            <person name="Berges H."/>
            <person name="Blanchet N."/>
            <person name="Boniface M.C."/>
            <person name="Brunel D."/>
            <person name="Catrice O."/>
            <person name="Chaidir N."/>
            <person name="Claudel C."/>
            <person name="Donnadieu C."/>
            <person name="Faraut T."/>
            <person name="Fievet G."/>
            <person name="Helmstetter N."/>
            <person name="King M."/>
            <person name="Knapp S.J."/>
            <person name="Lai Z."/>
            <person name="Le Paslier M.C."/>
            <person name="Lippi Y."/>
            <person name="Lorenzon L."/>
            <person name="Mandel J.R."/>
            <person name="Marage G."/>
            <person name="Marchand G."/>
            <person name="Marquand E."/>
            <person name="Bret-Mestries E."/>
            <person name="Morien E."/>
            <person name="Nambeesan S."/>
            <person name="Nguyen T."/>
            <person name="Pegot-Espagnet P."/>
            <person name="Pouilly N."/>
            <person name="Raftis F."/>
            <person name="Sallet E."/>
            <person name="Schiex T."/>
            <person name="Thomas J."/>
            <person name="Vandecasteele C."/>
            <person name="Vares D."/>
            <person name="Vear F."/>
            <person name="Vautrin S."/>
            <person name="Crespi M."/>
            <person name="Mangin B."/>
            <person name="Burke J.M."/>
            <person name="Salse J."/>
            <person name="Munos S."/>
            <person name="Vincourt P."/>
            <person name="Rieseberg L.H."/>
            <person name="Langlade N.B."/>
        </authorList>
    </citation>
    <scope>NUCLEOTIDE SEQUENCE</scope>
    <source>
        <tissue evidence="2">Leaves</tissue>
    </source>
</reference>
<gene>
    <name evidence="2" type="ORF">HanXRQr2_Chr04g0155441</name>
</gene>
<evidence type="ECO:0000313" key="3">
    <source>
        <dbReference type="Proteomes" id="UP000215914"/>
    </source>
</evidence>
<accession>A0A9K3J5I9</accession>
<proteinExistence type="predicted"/>
<evidence type="ECO:0000313" key="2">
    <source>
        <dbReference type="EMBL" id="KAF5809291.1"/>
    </source>
</evidence>
<dbReference type="Proteomes" id="UP000215914">
    <property type="component" value="Unassembled WGS sequence"/>
</dbReference>